<sequence length="627" mass="66040">MRKQFRDLASPEAARETIASLELTPDTEMVALSDARGRILAERIDAEMDVPGFDRASMDGYAVRARDTFGADEADPLELELVGEVHAGTEPDVEVEPGTAAEISTGAVMPPGANAVVIVERTEERDGNLVVYKAVAPGDSVMPAGTDIAAGARALGPGTRITPREIGLLSALGLDEVPVRGAPVVGIVSTGDELVRPGEDLRPEAGQIYDVNSYTIAAGVEEAGGVPKLYPHAGDDYDEMERLLHEAAAECDLVLSSGSTSASAVDVIYQVVEERGELLLHGVAVKPGKPMLVGTLGERSAYIGLPGYPVSALTIFRTFVAPAIRDAAGLPEPQTATIEGSMAVRERYAEGRTRLMPVGLVTDGSGETLVYPVDKGSGATTSLVEADGVVEVHADVEYLAEGETVTVTLFSPDVRPPELLGVGEDDPALSRLLDHAPSPRYLAVGSREGLRRLRDGVPDVAVVAGDSRSDVDAVELGSWTREWGLVVPADNPADVAGLGDLVDSDLRFVNRDTNSGLRTELGTAVAALAEERGETRHELVEGIVGFDSGLKAFESPARAVLSGRADVGLGLRETADALGLGFVTLGEQPVRVVANPDRTEKQSVRRLRELLADSDDVFESLSGYESE</sequence>
<dbReference type="Proteomes" id="UP000439022">
    <property type="component" value="Unassembled WGS sequence"/>
</dbReference>
<name>A0A6A8GJK2_9EURY</name>
<dbReference type="InterPro" id="IPR005110">
    <property type="entry name" value="MoeA_linker/N"/>
</dbReference>
<dbReference type="Pfam" id="PF00994">
    <property type="entry name" value="MoCF_biosynth"/>
    <property type="match status" value="1"/>
</dbReference>
<dbReference type="FunFam" id="2.170.190.11:FF:000001">
    <property type="entry name" value="Molybdopterin molybdenumtransferase"/>
    <property type="match status" value="1"/>
</dbReference>
<dbReference type="InterPro" id="IPR036135">
    <property type="entry name" value="MoeA_linker/N_sf"/>
</dbReference>
<dbReference type="Pfam" id="PF03454">
    <property type="entry name" value="MoeA_C"/>
    <property type="match status" value="1"/>
</dbReference>
<dbReference type="Gene3D" id="3.90.105.10">
    <property type="entry name" value="Molybdopterin biosynthesis moea protein, domain 2"/>
    <property type="match status" value="1"/>
</dbReference>
<dbReference type="InterPro" id="IPR036688">
    <property type="entry name" value="MoeA_C_domain_IV_sf"/>
</dbReference>
<dbReference type="RefSeq" id="WP_151162452.1">
    <property type="nucleotide sequence ID" value="NZ_WKJO01000001.1"/>
</dbReference>
<dbReference type="GO" id="GO:0006777">
    <property type="term" value="P:Mo-molybdopterin cofactor biosynthetic process"/>
    <property type="evidence" value="ECO:0007669"/>
    <property type="project" value="UniProtKB-KW"/>
</dbReference>
<dbReference type="InterPro" id="IPR008284">
    <property type="entry name" value="MoCF_biosynth_CS"/>
</dbReference>
<dbReference type="UniPathway" id="UPA00344"/>
<evidence type="ECO:0000313" key="5">
    <source>
        <dbReference type="Proteomes" id="UP000439022"/>
    </source>
</evidence>
<dbReference type="PANTHER" id="PTHR10192">
    <property type="entry name" value="MOLYBDOPTERIN BIOSYNTHESIS PROTEIN"/>
    <property type="match status" value="1"/>
</dbReference>
<dbReference type="GO" id="GO:0005737">
    <property type="term" value="C:cytoplasm"/>
    <property type="evidence" value="ECO:0007669"/>
    <property type="project" value="TreeGrafter"/>
</dbReference>
<dbReference type="InterPro" id="IPR001453">
    <property type="entry name" value="MoaB/Mog_dom"/>
</dbReference>
<dbReference type="InterPro" id="IPR038987">
    <property type="entry name" value="MoeA-like"/>
</dbReference>
<dbReference type="SUPFAM" id="SSF63882">
    <property type="entry name" value="MoeA N-terminal region -like"/>
    <property type="match status" value="1"/>
</dbReference>
<dbReference type="PROSITE" id="PS01079">
    <property type="entry name" value="MOCF_BIOSYNTHESIS_2"/>
    <property type="match status" value="1"/>
</dbReference>
<gene>
    <name evidence="4" type="ORF">GJR96_07960</name>
</gene>
<dbReference type="AlphaFoldDB" id="A0A6A8GJK2"/>
<dbReference type="InterPro" id="IPR005111">
    <property type="entry name" value="MoeA_C_domain_IV"/>
</dbReference>
<dbReference type="Gene3D" id="3.40.980.10">
    <property type="entry name" value="MoaB/Mog-like domain"/>
    <property type="match status" value="1"/>
</dbReference>
<accession>A0A6A8GJK2</accession>
<dbReference type="PANTHER" id="PTHR10192:SF5">
    <property type="entry name" value="GEPHYRIN"/>
    <property type="match status" value="1"/>
</dbReference>
<dbReference type="Gene3D" id="2.170.190.11">
    <property type="entry name" value="Molybdopterin biosynthesis moea protein, domain 3"/>
    <property type="match status" value="1"/>
</dbReference>
<dbReference type="GO" id="GO:0061599">
    <property type="term" value="F:molybdopterin molybdotransferase activity"/>
    <property type="evidence" value="ECO:0007669"/>
    <property type="project" value="TreeGrafter"/>
</dbReference>
<dbReference type="EMBL" id="WKJO01000001">
    <property type="protein sequence ID" value="MRX21890.1"/>
    <property type="molecule type" value="Genomic_DNA"/>
</dbReference>
<dbReference type="SMART" id="SM00852">
    <property type="entry name" value="MoCF_biosynth"/>
    <property type="match status" value="1"/>
</dbReference>
<comment type="pathway">
    <text evidence="1">Cofactor biosynthesis; molybdopterin biosynthesis.</text>
</comment>
<dbReference type="NCBIfam" id="NF011068">
    <property type="entry name" value="PRK14498.1"/>
    <property type="match status" value="1"/>
</dbReference>
<comment type="caution">
    <text evidence="4">The sequence shown here is derived from an EMBL/GenBank/DDBJ whole genome shotgun (WGS) entry which is preliminary data.</text>
</comment>
<reference evidence="4 5" key="1">
    <citation type="submission" date="2019-11" db="EMBL/GenBank/DDBJ databases">
        <title>Whole genome sequence of Haloferax sp. MBLA0076.</title>
        <authorList>
            <person name="Seo M.-J."/>
            <person name="Cho E.-S."/>
        </authorList>
    </citation>
    <scope>NUCLEOTIDE SEQUENCE [LARGE SCALE GENOMIC DNA]</scope>
    <source>
        <strain evidence="4 5">MBLA0076</strain>
    </source>
</reference>
<dbReference type="Pfam" id="PF12727">
    <property type="entry name" value="PBP_like"/>
    <property type="match status" value="1"/>
</dbReference>
<dbReference type="SUPFAM" id="SSF53850">
    <property type="entry name" value="Periplasmic binding protein-like II"/>
    <property type="match status" value="1"/>
</dbReference>
<dbReference type="SUPFAM" id="SSF53218">
    <property type="entry name" value="Molybdenum cofactor biosynthesis proteins"/>
    <property type="match status" value="1"/>
</dbReference>
<dbReference type="NCBIfam" id="NF045515">
    <property type="entry name" value="Glp_gephyrin"/>
    <property type="match status" value="1"/>
</dbReference>
<keyword evidence="2" id="KW-0501">Molybdenum cofactor biosynthesis</keyword>
<evidence type="ECO:0000259" key="3">
    <source>
        <dbReference type="SMART" id="SM00852"/>
    </source>
</evidence>
<dbReference type="InterPro" id="IPR024370">
    <property type="entry name" value="PBP_domain"/>
</dbReference>
<feature type="domain" description="MoaB/Mog" evidence="3">
    <location>
        <begin position="186"/>
        <end position="326"/>
    </location>
</feature>
<evidence type="ECO:0000256" key="2">
    <source>
        <dbReference type="ARBA" id="ARBA00023150"/>
    </source>
</evidence>
<dbReference type="Pfam" id="PF03453">
    <property type="entry name" value="MoeA_N"/>
    <property type="match status" value="1"/>
</dbReference>
<dbReference type="InterPro" id="IPR036425">
    <property type="entry name" value="MoaB/Mog-like_dom_sf"/>
</dbReference>
<protein>
    <submittedName>
        <fullName evidence="4">Molybdopterin biosynthesis protein</fullName>
    </submittedName>
</protein>
<evidence type="ECO:0000256" key="1">
    <source>
        <dbReference type="ARBA" id="ARBA00005046"/>
    </source>
</evidence>
<organism evidence="4 5">
    <name type="scientific">Haloferax litoreum</name>
    <dbReference type="NCBI Taxonomy" id="2666140"/>
    <lineage>
        <taxon>Archaea</taxon>
        <taxon>Methanobacteriati</taxon>
        <taxon>Methanobacteriota</taxon>
        <taxon>Stenosarchaea group</taxon>
        <taxon>Halobacteria</taxon>
        <taxon>Halobacteriales</taxon>
        <taxon>Haloferacaceae</taxon>
        <taxon>Haloferax</taxon>
    </lineage>
</organism>
<dbReference type="SUPFAM" id="SSF63867">
    <property type="entry name" value="MoeA C-terminal domain-like"/>
    <property type="match status" value="1"/>
</dbReference>
<evidence type="ECO:0000313" key="4">
    <source>
        <dbReference type="EMBL" id="MRX21890.1"/>
    </source>
</evidence>
<dbReference type="Gene3D" id="2.40.340.10">
    <property type="entry name" value="MoeA, C-terminal, domain IV"/>
    <property type="match status" value="1"/>
</dbReference>
<dbReference type="NCBIfam" id="TIGR00177">
    <property type="entry name" value="molyb_syn"/>
    <property type="match status" value="1"/>
</dbReference>
<dbReference type="CDD" id="cd00887">
    <property type="entry name" value="MoeA"/>
    <property type="match status" value="1"/>
</dbReference>
<keyword evidence="5" id="KW-1185">Reference proteome</keyword>
<proteinExistence type="predicted"/>